<sequence>MTTVSDINTIKSKETTLVQLWLFFYVFSFFIPAINLDIGFSLKIFMPLSVLTLLVFFNRLKLNINTTDFLWVIFICLGFVSVSLSIDLEKGFRLSLGALIIYFCYLVFRSFLFYCVERNIKVESVFLVVALIFSSVSLILYFIGLKSIGINVLSFEGQRVYGVLVDRAIPRLIGVVQDPNIFIYYASIFIFYFGLKKQKAFLDILCLVLLALCCLLTVSRGGLLALILVFSLVFINSFFRFLLRPKFTLSFFAGLLSLIVFIYIAVLFLSSVDDVISIIERRLSSAASGSGRFEIWINGLSLWQQSPLFGIGWHNFLYYNSNFFMRDNYAHNTFLEVLVETGIVGFTIYFLFFLSFFYSILKVINSDSRKIYLLFTFVAMVLMLNNLSLIISEATFFLMAVVYMSLYKIKLSKS</sequence>
<dbReference type="InterPro" id="IPR051533">
    <property type="entry name" value="WaaL-like"/>
</dbReference>
<keyword evidence="2 5" id="KW-0812">Transmembrane</keyword>
<keyword evidence="3 5" id="KW-1133">Transmembrane helix</keyword>
<evidence type="ECO:0000256" key="3">
    <source>
        <dbReference type="ARBA" id="ARBA00022989"/>
    </source>
</evidence>
<name>A0ABQ3KYM6_9ALTE</name>
<feature type="transmembrane region" description="Helical" evidence="5">
    <location>
        <begin position="200"/>
        <end position="218"/>
    </location>
</feature>
<dbReference type="RefSeq" id="WP_189432286.1">
    <property type="nucleotide sequence ID" value="NZ_BNAO01000003.1"/>
</dbReference>
<accession>A0ABQ3KYM6</accession>
<feature type="transmembrane region" description="Helical" evidence="5">
    <location>
        <begin position="40"/>
        <end position="57"/>
    </location>
</feature>
<evidence type="ECO:0000256" key="2">
    <source>
        <dbReference type="ARBA" id="ARBA00022692"/>
    </source>
</evidence>
<feature type="transmembrane region" description="Helical" evidence="5">
    <location>
        <begin position="92"/>
        <end position="112"/>
    </location>
</feature>
<feature type="transmembrane region" description="Helical" evidence="5">
    <location>
        <begin position="124"/>
        <end position="148"/>
    </location>
</feature>
<feature type="transmembrane region" description="Helical" evidence="5">
    <location>
        <begin position="16"/>
        <end position="34"/>
    </location>
</feature>
<comment type="caution">
    <text evidence="7">The sequence shown here is derived from an EMBL/GenBank/DDBJ whole genome shotgun (WGS) entry which is preliminary data.</text>
</comment>
<organism evidence="7 8">
    <name type="scientific">Alishewanella longhuensis</name>
    <dbReference type="NCBI Taxonomy" id="1091037"/>
    <lineage>
        <taxon>Bacteria</taxon>
        <taxon>Pseudomonadati</taxon>
        <taxon>Pseudomonadota</taxon>
        <taxon>Gammaproteobacteria</taxon>
        <taxon>Alteromonadales</taxon>
        <taxon>Alteromonadaceae</taxon>
        <taxon>Alishewanella</taxon>
    </lineage>
</organism>
<feature type="transmembrane region" description="Helical" evidence="5">
    <location>
        <begin position="69"/>
        <end position="86"/>
    </location>
</feature>
<gene>
    <name evidence="7" type="ORF">GCM10010919_17160</name>
</gene>
<dbReference type="InterPro" id="IPR007016">
    <property type="entry name" value="O-antigen_ligase-rel_domated"/>
</dbReference>
<comment type="subcellular location">
    <subcellularLocation>
        <location evidence="1">Membrane</location>
        <topology evidence="1">Multi-pass membrane protein</topology>
    </subcellularLocation>
</comment>
<evidence type="ECO:0000256" key="4">
    <source>
        <dbReference type="ARBA" id="ARBA00023136"/>
    </source>
</evidence>
<dbReference type="PANTHER" id="PTHR37422">
    <property type="entry name" value="TEICHURONIC ACID BIOSYNTHESIS PROTEIN TUAE"/>
    <property type="match status" value="1"/>
</dbReference>
<feature type="transmembrane region" description="Helical" evidence="5">
    <location>
        <begin position="373"/>
        <end position="406"/>
    </location>
</feature>
<keyword evidence="8" id="KW-1185">Reference proteome</keyword>
<feature type="transmembrane region" description="Helical" evidence="5">
    <location>
        <begin position="168"/>
        <end position="193"/>
    </location>
</feature>
<evidence type="ECO:0000256" key="5">
    <source>
        <dbReference type="SAM" id="Phobius"/>
    </source>
</evidence>
<feature type="transmembrane region" description="Helical" evidence="5">
    <location>
        <begin position="342"/>
        <end position="361"/>
    </location>
</feature>
<reference evidence="8" key="1">
    <citation type="journal article" date="2019" name="Int. J. Syst. Evol. Microbiol.">
        <title>The Global Catalogue of Microorganisms (GCM) 10K type strain sequencing project: providing services to taxonomists for standard genome sequencing and annotation.</title>
        <authorList>
            <consortium name="The Broad Institute Genomics Platform"/>
            <consortium name="The Broad Institute Genome Sequencing Center for Infectious Disease"/>
            <person name="Wu L."/>
            <person name="Ma J."/>
        </authorList>
    </citation>
    <scope>NUCLEOTIDE SEQUENCE [LARGE SCALE GENOMIC DNA]</scope>
    <source>
        <strain evidence="8">CGMCC 1.7003</strain>
    </source>
</reference>
<evidence type="ECO:0000313" key="8">
    <source>
        <dbReference type="Proteomes" id="UP000659697"/>
    </source>
</evidence>
<feature type="transmembrane region" description="Helical" evidence="5">
    <location>
        <begin position="224"/>
        <end position="243"/>
    </location>
</feature>
<proteinExistence type="predicted"/>
<protein>
    <submittedName>
        <fullName evidence="7">Polysaccharide polymerase</fullName>
    </submittedName>
</protein>
<dbReference type="EMBL" id="BNAO01000003">
    <property type="protein sequence ID" value="GHG68032.1"/>
    <property type="molecule type" value="Genomic_DNA"/>
</dbReference>
<feature type="domain" description="O-antigen ligase-related" evidence="6">
    <location>
        <begin position="206"/>
        <end position="350"/>
    </location>
</feature>
<dbReference type="PANTHER" id="PTHR37422:SF17">
    <property type="entry name" value="O-ANTIGEN LIGASE"/>
    <property type="match status" value="1"/>
</dbReference>
<evidence type="ECO:0000256" key="1">
    <source>
        <dbReference type="ARBA" id="ARBA00004141"/>
    </source>
</evidence>
<evidence type="ECO:0000259" key="6">
    <source>
        <dbReference type="Pfam" id="PF04932"/>
    </source>
</evidence>
<evidence type="ECO:0000313" key="7">
    <source>
        <dbReference type="EMBL" id="GHG68032.1"/>
    </source>
</evidence>
<keyword evidence="4 5" id="KW-0472">Membrane</keyword>
<dbReference type="Proteomes" id="UP000659697">
    <property type="component" value="Unassembled WGS sequence"/>
</dbReference>
<dbReference type="Pfam" id="PF04932">
    <property type="entry name" value="Wzy_C"/>
    <property type="match status" value="1"/>
</dbReference>
<feature type="transmembrane region" description="Helical" evidence="5">
    <location>
        <begin position="250"/>
        <end position="272"/>
    </location>
</feature>